<feature type="compositionally biased region" description="Polar residues" evidence="1">
    <location>
        <begin position="1"/>
        <end position="12"/>
    </location>
</feature>
<keyword evidence="2" id="KW-0472">Membrane</keyword>
<proteinExistence type="predicted"/>
<keyword evidence="2" id="KW-0812">Transmembrane</keyword>
<feature type="region of interest" description="Disordered" evidence="1">
    <location>
        <begin position="1"/>
        <end position="42"/>
    </location>
</feature>
<sequence>MPLAVRSSTQRQIQKDLPPDGLRHNIHPGYHRQRTGRSCRGLPEDGRRPSLCPHAVETSHFGGLLCVSVHVIYTVNLYCSVLILAFLMFARVQDVQDVSYSGYLFAEDGMKSTGSSAICQCIYPSKSGLTWTSVFHIQHILVGFILSGLVILVCYCIIISSLS</sequence>
<keyword evidence="2" id="KW-1133">Transmembrane helix</keyword>
<reference evidence="3 4" key="1">
    <citation type="submission" date="2021-06" db="EMBL/GenBank/DDBJ databases">
        <authorList>
            <person name="Palmer J.M."/>
        </authorList>
    </citation>
    <scope>NUCLEOTIDE SEQUENCE [LARGE SCALE GENOMIC DNA]</scope>
    <source>
        <strain evidence="3 4">GA_2019</strain>
        <tissue evidence="3">Muscle</tissue>
    </source>
</reference>
<evidence type="ECO:0000313" key="3">
    <source>
        <dbReference type="EMBL" id="MEQ2169667.1"/>
    </source>
</evidence>
<organism evidence="3 4">
    <name type="scientific">Goodea atripinnis</name>
    <dbReference type="NCBI Taxonomy" id="208336"/>
    <lineage>
        <taxon>Eukaryota</taxon>
        <taxon>Metazoa</taxon>
        <taxon>Chordata</taxon>
        <taxon>Craniata</taxon>
        <taxon>Vertebrata</taxon>
        <taxon>Euteleostomi</taxon>
        <taxon>Actinopterygii</taxon>
        <taxon>Neopterygii</taxon>
        <taxon>Teleostei</taxon>
        <taxon>Neoteleostei</taxon>
        <taxon>Acanthomorphata</taxon>
        <taxon>Ovalentaria</taxon>
        <taxon>Atherinomorphae</taxon>
        <taxon>Cyprinodontiformes</taxon>
        <taxon>Goodeidae</taxon>
        <taxon>Goodea</taxon>
    </lineage>
</organism>
<feature type="transmembrane region" description="Helical" evidence="2">
    <location>
        <begin position="71"/>
        <end position="90"/>
    </location>
</feature>
<feature type="transmembrane region" description="Helical" evidence="2">
    <location>
        <begin position="140"/>
        <end position="162"/>
    </location>
</feature>
<comment type="caution">
    <text evidence="3">The sequence shown here is derived from an EMBL/GenBank/DDBJ whole genome shotgun (WGS) entry which is preliminary data.</text>
</comment>
<protein>
    <submittedName>
        <fullName evidence="3">Uncharacterized protein</fullName>
    </submittedName>
</protein>
<dbReference type="Gene3D" id="1.20.1070.10">
    <property type="entry name" value="Rhodopsin 7-helix transmembrane proteins"/>
    <property type="match status" value="1"/>
</dbReference>
<evidence type="ECO:0000256" key="1">
    <source>
        <dbReference type="SAM" id="MobiDB-lite"/>
    </source>
</evidence>
<name>A0ABV0NE37_9TELE</name>
<feature type="compositionally biased region" description="Basic residues" evidence="1">
    <location>
        <begin position="24"/>
        <end position="37"/>
    </location>
</feature>
<accession>A0ABV0NE37</accession>
<feature type="compositionally biased region" description="Basic and acidic residues" evidence="1">
    <location>
        <begin position="13"/>
        <end position="23"/>
    </location>
</feature>
<evidence type="ECO:0000313" key="4">
    <source>
        <dbReference type="Proteomes" id="UP001476798"/>
    </source>
</evidence>
<gene>
    <name evidence="3" type="ORF">GOODEAATRI_027546</name>
</gene>
<dbReference type="Proteomes" id="UP001476798">
    <property type="component" value="Unassembled WGS sequence"/>
</dbReference>
<dbReference type="EMBL" id="JAHRIO010033608">
    <property type="protein sequence ID" value="MEQ2169667.1"/>
    <property type="molecule type" value="Genomic_DNA"/>
</dbReference>
<evidence type="ECO:0000256" key="2">
    <source>
        <dbReference type="SAM" id="Phobius"/>
    </source>
</evidence>
<keyword evidence="4" id="KW-1185">Reference proteome</keyword>